<keyword evidence="2" id="KW-1185">Reference proteome</keyword>
<dbReference type="EMBL" id="CAAALY010255882">
    <property type="protein sequence ID" value="VEL37747.1"/>
    <property type="molecule type" value="Genomic_DNA"/>
</dbReference>
<dbReference type="Proteomes" id="UP000784294">
    <property type="component" value="Unassembled WGS sequence"/>
</dbReference>
<proteinExistence type="predicted"/>
<evidence type="ECO:0000313" key="1">
    <source>
        <dbReference type="EMBL" id="VEL37747.1"/>
    </source>
</evidence>
<organism evidence="1 2">
    <name type="scientific">Protopolystoma xenopodis</name>
    <dbReference type="NCBI Taxonomy" id="117903"/>
    <lineage>
        <taxon>Eukaryota</taxon>
        <taxon>Metazoa</taxon>
        <taxon>Spiralia</taxon>
        <taxon>Lophotrochozoa</taxon>
        <taxon>Platyhelminthes</taxon>
        <taxon>Monogenea</taxon>
        <taxon>Polyopisthocotylea</taxon>
        <taxon>Polystomatidea</taxon>
        <taxon>Polystomatidae</taxon>
        <taxon>Protopolystoma</taxon>
    </lineage>
</organism>
<accession>A0A3S5FGE9</accession>
<name>A0A3S5FGE9_9PLAT</name>
<reference evidence="1" key="1">
    <citation type="submission" date="2018-11" db="EMBL/GenBank/DDBJ databases">
        <authorList>
            <consortium name="Pathogen Informatics"/>
        </authorList>
    </citation>
    <scope>NUCLEOTIDE SEQUENCE</scope>
</reference>
<dbReference type="AlphaFoldDB" id="A0A3S5FGE9"/>
<protein>
    <submittedName>
        <fullName evidence="1">Uncharacterized protein</fullName>
    </submittedName>
</protein>
<sequence length="130" mass="14452">MQPFASMAVNAAVHTTALQMDKTKLKWPVDDRGHIGPYFATFHITHIHRAGECFGRTDTKISSLSDKSCQLVRTTNCCHCNNVKDKTPAGACPVCLTLRIDDIIKAVVRFGHMLSIKYRSPSNFSVECLI</sequence>
<comment type="caution">
    <text evidence="1">The sequence shown here is derived from an EMBL/GenBank/DDBJ whole genome shotgun (WGS) entry which is preliminary data.</text>
</comment>
<evidence type="ECO:0000313" key="2">
    <source>
        <dbReference type="Proteomes" id="UP000784294"/>
    </source>
</evidence>
<gene>
    <name evidence="1" type="ORF">PXEA_LOCUS31187</name>
</gene>